<dbReference type="Proteomes" id="UP001163203">
    <property type="component" value="Chromosome"/>
</dbReference>
<keyword evidence="2" id="KW-1185">Reference proteome</keyword>
<gene>
    <name evidence="1" type="ORF">ORV05_07825</name>
</gene>
<proteinExistence type="predicted"/>
<dbReference type="RefSeq" id="WP_268757773.1">
    <property type="nucleotide sequence ID" value="NZ_CP113836.1"/>
</dbReference>
<dbReference type="EMBL" id="CP113836">
    <property type="protein sequence ID" value="WAL67678.1"/>
    <property type="molecule type" value="Genomic_DNA"/>
</dbReference>
<accession>A0ABY7B943</accession>
<evidence type="ECO:0000313" key="2">
    <source>
        <dbReference type="Proteomes" id="UP001163203"/>
    </source>
</evidence>
<name>A0ABY7B943_9PSEU</name>
<dbReference type="InterPro" id="IPR049799">
    <property type="entry name" value="SitI3-like"/>
</dbReference>
<dbReference type="NCBIfam" id="NF040657">
    <property type="entry name" value="immun_SitI3"/>
    <property type="match status" value="1"/>
</dbReference>
<sequence>MAIAYNLEMATSFTKEQVAHEVLDSGQIIGIFDTSVQVEQLLEKGVLASLGTWIRVYEPRIRPWNPVAADFGFTPTVSIVFRLNKEDRMSEQENDMIRLVSRLLDRVPGDLLLHWDYEHIWLLRRSDDLSVSEDPGLWPPQRLTLLIQPYRRASHSFSEE</sequence>
<protein>
    <submittedName>
        <fullName evidence="1">SitI3 family protein</fullName>
    </submittedName>
</protein>
<reference evidence="1" key="1">
    <citation type="submission" date="2022-11" db="EMBL/GenBank/DDBJ databases">
        <authorList>
            <person name="Mo P."/>
        </authorList>
    </citation>
    <scope>NUCLEOTIDE SEQUENCE</scope>
    <source>
        <strain evidence="1">HUAS 11-8</strain>
    </source>
</reference>
<evidence type="ECO:0000313" key="1">
    <source>
        <dbReference type="EMBL" id="WAL67678.1"/>
    </source>
</evidence>
<organism evidence="1 2">
    <name type="scientific">Amycolatopsis cynarae</name>
    <dbReference type="NCBI Taxonomy" id="2995223"/>
    <lineage>
        <taxon>Bacteria</taxon>
        <taxon>Bacillati</taxon>
        <taxon>Actinomycetota</taxon>
        <taxon>Actinomycetes</taxon>
        <taxon>Pseudonocardiales</taxon>
        <taxon>Pseudonocardiaceae</taxon>
        <taxon>Amycolatopsis</taxon>
    </lineage>
</organism>